<dbReference type="InterPro" id="IPR039374">
    <property type="entry name" value="SIP_fam"/>
</dbReference>
<dbReference type="AlphaFoldDB" id="E5XLS2"/>
<protein>
    <recommendedName>
        <fullName evidence="1">FAD-binding FR-type domain-containing protein</fullName>
    </recommendedName>
</protein>
<evidence type="ECO:0000313" key="2">
    <source>
        <dbReference type="EMBL" id="EFV14750.1"/>
    </source>
</evidence>
<dbReference type="PROSITE" id="PS51384">
    <property type="entry name" value="FAD_FR"/>
    <property type="match status" value="1"/>
</dbReference>
<dbReference type="eggNOG" id="COG2375">
    <property type="taxonomic scope" value="Bacteria"/>
</dbReference>
<evidence type="ECO:0000259" key="1">
    <source>
        <dbReference type="PROSITE" id="PS51384"/>
    </source>
</evidence>
<dbReference type="STRING" id="679197.HMPREF9336_00441"/>
<name>E5XLS2_SEGRC</name>
<comment type="caution">
    <text evidence="2">The sequence shown here is derived from an EMBL/GenBank/DDBJ whole genome shotgun (WGS) entry which is preliminary data.</text>
</comment>
<dbReference type="InterPro" id="IPR017938">
    <property type="entry name" value="Riboflavin_synthase-like_b-brl"/>
</dbReference>
<proteinExistence type="predicted"/>
<dbReference type="HOGENOM" id="CLU_040923_2_1_11"/>
<gene>
    <name evidence="2" type="ORF">HMPREF9336_00441</name>
</gene>
<dbReference type="Pfam" id="PF04954">
    <property type="entry name" value="SIP"/>
    <property type="match status" value="1"/>
</dbReference>
<keyword evidence="3" id="KW-1185">Reference proteome</keyword>
<dbReference type="OrthoDB" id="3291337at2"/>
<accession>E5XLS2</accession>
<reference evidence="2 3" key="1">
    <citation type="journal article" date="2011" name="Stand. Genomic Sci.">
        <title>High quality draft genome sequence of Segniliparus rugosus CDC 945(T)= (ATCC BAA-974(T)).</title>
        <authorList>
            <person name="Earl A.M."/>
            <person name="Desjardins C.A."/>
            <person name="Fitzgerald M.G."/>
            <person name="Arachchi H.M."/>
            <person name="Zeng Q."/>
            <person name="Mehta T."/>
            <person name="Griggs A."/>
            <person name="Birren B.W."/>
            <person name="Toney N.C."/>
            <person name="Carr J."/>
            <person name="Posey J."/>
            <person name="Butler W.R."/>
        </authorList>
    </citation>
    <scope>NUCLEOTIDE SEQUENCE [LARGE SCALE GENOMIC DNA]</scope>
    <source>
        <strain evidence="3">ATCC BAA-974 / DSM 45345 / CCUG 50838 / CIP 108380 / JCM 13579 / CDC 945</strain>
    </source>
</reference>
<dbReference type="CDD" id="cd06193">
    <property type="entry name" value="siderophore_interacting"/>
    <property type="match status" value="1"/>
</dbReference>
<dbReference type="InterPro" id="IPR007037">
    <property type="entry name" value="SIP_rossman_dom"/>
</dbReference>
<organism evidence="2 3">
    <name type="scientific">Segniliparus rugosus (strain ATCC BAA-974 / DSM 45345 / CCUG 50838 / CIP 108380 / JCM 13579 / CDC 945)</name>
    <dbReference type="NCBI Taxonomy" id="679197"/>
    <lineage>
        <taxon>Bacteria</taxon>
        <taxon>Bacillati</taxon>
        <taxon>Actinomycetota</taxon>
        <taxon>Actinomycetes</taxon>
        <taxon>Mycobacteriales</taxon>
        <taxon>Segniliparaceae</taxon>
        <taxon>Segniliparus</taxon>
    </lineage>
</organism>
<dbReference type="Proteomes" id="UP000004816">
    <property type="component" value="Unassembled WGS sequence"/>
</dbReference>
<evidence type="ECO:0000313" key="3">
    <source>
        <dbReference type="Proteomes" id="UP000004816"/>
    </source>
</evidence>
<dbReference type="Gene3D" id="2.40.30.10">
    <property type="entry name" value="Translation factors"/>
    <property type="match status" value="1"/>
</dbReference>
<dbReference type="GO" id="GO:0016491">
    <property type="term" value="F:oxidoreductase activity"/>
    <property type="evidence" value="ECO:0007669"/>
    <property type="project" value="InterPro"/>
</dbReference>
<dbReference type="InterPro" id="IPR039261">
    <property type="entry name" value="FNR_nucleotide-bd"/>
</dbReference>
<dbReference type="Gene3D" id="3.40.50.80">
    <property type="entry name" value="Nucleotide-binding domain of ferredoxin-NADP reductase (FNR) module"/>
    <property type="match status" value="1"/>
</dbReference>
<sequence length="267" mass="29307">MNQPIKPTNPHVLRLEVLRNEQISPNIRRITAGGADLAKFAPLGADQWFRLFFPREGQNELRLPTTASNLWYAQFLAMGKNKPRVRNYTVRAFRGGAAPELDIDMVAHGDTTPASAWANRAKPGDPLGILDQGCYYNPPKDCSELLLVADESGLPAIMGILETHRPQVPTRAFIEIPDAADAQPLPEGLGNVEVAWLPRKDPHARPGELALHEAKHAKPPAADSHTFVVGESGLPTGLRRHLVNLAGVPKSRVTFVGYWKYGKAEPM</sequence>
<feature type="domain" description="FAD-binding FR-type" evidence="1">
    <location>
        <begin position="10"/>
        <end position="141"/>
    </location>
</feature>
<dbReference type="RefSeq" id="WP_007467398.1">
    <property type="nucleotide sequence ID" value="NZ_KI391954.1"/>
</dbReference>
<dbReference type="InterPro" id="IPR013113">
    <property type="entry name" value="SIP_FAD-bd"/>
</dbReference>
<dbReference type="Pfam" id="PF08021">
    <property type="entry name" value="FAD_binding_9"/>
    <property type="match status" value="1"/>
</dbReference>
<dbReference type="SUPFAM" id="SSF63380">
    <property type="entry name" value="Riboflavin synthase domain-like"/>
    <property type="match status" value="1"/>
</dbReference>
<dbReference type="PANTHER" id="PTHR30157">
    <property type="entry name" value="FERRIC REDUCTASE, NADPH-DEPENDENT"/>
    <property type="match status" value="1"/>
</dbReference>
<dbReference type="InterPro" id="IPR017927">
    <property type="entry name" value="FAD-bd_FR_type"/>
</dbReference>
<dbReference type="EMBL" id="ACZI02000003">
    <property type="protein sequence ID" value="EFV14750.1"/>
    <property type="molecule type" value="Genomic_DNA"/>
</dbReference>
<dbReference type="PANTHER" id="PTHR30157:SF0">
    <property type="entry name" value="NADPH-DEPENDENT FERRIC-CHELATE REDUCTASE"/>
    <property type="match status" value="1"/>
</dbReference>